<gene>
    <name evidence="15" type="ORF">TCAL_06060</name>
</gene>
<evidence type="ECO:0000256" key="3">
    <source>
        <dbReference type="ARBA" id="ARBA00022448"/>
    </source>
</evidence>
<keyword evidence="8 12" id="KW-0406">Ion transport</keyword>
<dbReference type="Gene3D" id="2.60.470.10">
    <property type="entry name" value="Acid-sensing ion channels like domains"/>
    <property type="match status" value="1"/>
</dbReference>
<evidence type="ECO:0000256" key="8">
    <source>
        <dbReference type="ARBA" id="ARBA00023065"/>
    </source>
</evidence>
<comment type="caution">
    <text evidence="15">The sequence shown here is derived from an EMBL/GenBank/DDBJ whole genome shotgun (WGS) entry which is preliminary data.</text>
</comment>
<evidence type="ECO:0000256" key="11">
    <source>
        <dbReference type="ARBA" id="ARBA00023303"/>
    </source>
</evidence>
<dbReference type="GO" id="GO:0005886">
    <property type="term" value="C:plasma membrane"/>
    <property type="evidence" value="ECO:0007669"/>
    <property type="project" value="TreeGrafter"/>
</dbReference>
<feature type="transmembrane region" description="Helical" evidence="14">
    <location>
        <begin position="67"/>
        <end position="90"/>
    </location>
</feature>
<dbReference type="Gene3D" id="1.10.287.770">
    <property type="entry name" value="YojJ-like"/>
    <property type="match status" value="1"/>
</dbReference>
<sequence length="529" mass="58804">MIWNAWEDHTRRQKSDTAQRRLLISEDMPGSDPQDEVCGEQNPGFPLWTSAHGFHHWTLTRTQCWRVFWIVIVLCSTIALICCVAFYFYYAFTLNKISNVTTFGKDQASLLSWTLSPRLSLPSLVENDPIITTIRNGLDNTLAASKYNGSYERLIQDVAPRCRELILECQLGSRVLSGINCCSQYFDDKPTVNQYGTCYSTRGGLEKYVVDQAGEGNGFTIITQHEDAEAFDASLASSNIYGAKGVNFAVVDEHTSILTAMRTRAQSVQLGSFATIGISRNYVDNTDLEFSLIGRMECTEPGTRNSAVEQFLVGISSAYGYSKDNCQTSKDEILARELLNCTFNPLSPGPEQCSPIESATFQKSFLSSNGSSSSKLPAVSVTQGVKDKIDAVCPQDCIQDSYTISPSYSPISDSLKADIQKKIPPNGQNTNVIVLKFFLNSMEYQRIHNFPQHGMQFVAEVGGLMAFFLGISVISIIECLCYGLTCCWSACCGRCCSDDIEDDQAREDLPPPKWRSNKPKEQGTRESYY</sequence>
<evidence type="ECO:0000256" key="14">
    <source>
        <dbReference type="SAM" id="Phobius"/>
    </source>
</evidence>
<comment type="subcellular location">
    <subcellularLocation>
        <location evidence="1">Membrane</location>
        <topology evidence="1">Multi-pass membrane protein</topology>
    </subcellularLocation>
</comment>
<evidence type="ECO:0000256" key="13">
    <source>
        <dbReference type="SAM" id="MobiDB-lite"/>
    </source>
</evidence>
<evidence type="ECO:0000256" key="2">
    <source>
        <dbReference type="ARBA" id="ARBA00007193"/>
    </source>
</evidence>
<accession>A0A553PQ41</accession>
<evidence type="ECO:0000256" key="9">
    <source>
        <dbReference type="ARBA" id="ARBA00023136"/>
    </source>
</evidence>
<organism evidence="15 16">
    <name type="scientific">Tigriopus californicus</name>
    <name type="common">Marine copepod</name>
    <dbReference type="NCBI Taxonomy" id="6832"/>
    <lineage>
        <taxon>Eukaryota</taxon>
        <taxon>Metazoa</taxon>
        <taxon>Ecdysozoa</taxon>
        <taxon>Arthropoda</taxon>
        <taxon>Crustacea</taxon>
        <taxon>Multicrustacea</taxon>
        <taxon>Hexanauplia</taxon>
        <taxon>Copepoda</taxon>
        <taxon>Harpacticoida</taxon>
        <taxon>Harpacticidae</taxon>
        <taxon>Tigriopus</taxon>
    </lineage>
</organism>
<keyword evidence="3 12" id="KW-0813">Transport</keyword>
<evidence type="ECO:0000313" key="16">
    <source>
        <dbReference type="Proteomes" id="UP000318571"/>
    </source>
</evidence>
<keyword evidence="11 12" id="KW-0407">Ion channel</keyword>
<keyword evidence="16" id="KW-1185">Reference proteome</keyword>
<keyword evidence="7" id="KW-0915">Sodium</keyword>
<protein>
    <submittedName>
        <fullName evidence="15">Uncharacterized protein</fullName>
    </submittedName>
</protein>
<reference evidence="15 16" key="1">
    <citation type="journal article" date="2018" name="Nat. Ecol. Evol.">
        <title>Genomic signatures of mitonuclear coevolution across populations of Tigriopus californicus.</title>
        <authorList>
            <person name="Barreto F.S."/>
            <person name="Watson E.T."/>
            <person name="Lima T.G."/>
            <person name="Willett C.S."/>
            <person name="Edmands S."/>
            <person name="Li W."/>
            <person name="Burton R.S."/>
        </authorList>
    </citation>
    <scope>NUCLEOTIDE SEQUENCE [LARGE SCALE GENOMIC DNA]</scope>
    <source>
        <strain evidence="15 16">San Diego</strain>
    </source>
</reference>
<keyword evidence="9 14" id="KW-0472">Membrane</keyword>
<dbReference type="InterPro" id="IPR001873">
    <property type="entry name" value="ENaC"/>
</dbReference>
<evidence type="ECO:0000256" key="10">
    <source>
        <dbReference type="ARBA" id="ARBA00023201"/>
    </source>
</evidence>
<keyword evidence="5 12" id="KW-0812">Transmembrane</keyword>
<name>A0A553PQ41_TIGCA</name>
<evidence type="ECO:0000256" key="5">
    <source>
        <dbReference type="ARBA" id="ARBA00022692"/>
    </source>
</evidence>
<dbReference type="PANTHER" id="PTHR11690">
    <property type="entry name" value="AMILORIDE-SENSITIVE SODIUM CHANNEL-RELATED"/>
    <property type="match status" value="1"/>
</dbReference>
<keyword evidence="4 12" id="KW-0894">Sodium channel</keyword>
<dbReference type="AlphaFoldDB" id="A0A553PQ41"/>
<dbReference type="OMA" id="MECTEPG"/>
<feature type="region of interest" description="Disordered" evidence="13">
    <location>
        <begin position="505"/>
        <end position="529"/>
    </location>
</feature>
<evidence type="ECO:0000256" key="6">
    <source>
        <dbReference type="ARBA" id="ARBA00022989"/>
    </source>
</evidence>
<dbReference type="EMBL" id="VCGU01000002">
    <property type="protein sequence ID" value="TRY79803.1"/>
    <property type="molecule type" value="Genomic_DNA"/>
</dbReference>
<keyword evidence="10 12" id="KW-0739">Sodium transport</keyword>
<evidence type="ECO:0000256" key="4">
    <source>
        <dbReference type="ARBA" id="ARBA00022461"/>
    </source>
</evidence>
<proteinExistence type="inferred from homology"/>
<evidence type="ECO:0000313" key="15">
    <source>
        <dbReference type="EMBL" id="TRY79803.1"/>
    </source>
</evidence>
<dbReference type="Proteomes" id="UP000318571">
    <property type="component" value="Chromosome 6"/>
</dbReference>
<evidence type="ECO:0000256" key="12">
    <source>
        <dbReference type="RuleBase" id="RU000679"/>
    </source>
</evidence>
<feature type="compositionally biased region" description="Basic and acidic residues" evidence="13">
    <location>
        <begin position="518"/>
        <end position="529"/>
    </location>
</feature>
<evidence type="ECO:0000256" key="7">
    <source>
        <dbReference type="ARBA" id="ARBA00023053"/>
    </source>
</evidence>
<comment type="similarity">
    <text evidence="2 12">Belongs to the amiloride-sensitive sodium channel (TC 1.A.6) family.</text>
</comment>
<evidence type="ECO:0000256" key="1">
    <source>
        <dbReference type="ARBA" id="ARBA00004141"/>
    </source>
</evidence>
<feature type="transmembrane region" description="Helical" evidence="14">
    <location>
        <begin position="457"/>
        <end position="477"/>
    </location>
</feature>
<keyword evidence="6 14" id="KW-1133">Transmembrane helix</keyword>
<dbReference type="GO" id="GO:0015280">
    <property type="term" value="F:ligand-gated sodium channel activity"/>
    <property type="evidence" value="ECO:0007669"/>
    <property type="project" value="TreeGrafter"/>
</dbReference>
<dbReference type="Pfam" id="PF00858">
    <property type="entry name" value="ASC"/>
    <property type="match status" value="1"/>
</dbReference>